<dbReference type="Pfam" id="PF01202">
    <property type="entry name" value="SKI"/>
    <property type="match status" value="1"/>
</dbReference>
<keyword evidence="9" id="KW-1185">Reference proteome</keyword>
<accession>A0A511V070</accession>
<proteinExistence type="inferred from homology"/>
<comment type="subunit">
    <text evidence="7">Monomer.</text>
</comment>
<dbReference type="GO" id="GO:0005524">
    <property type="term" value="F:ATP binding"/>
    <property type="evidence" value="ECO:0007669"/>
    <property type="project" value="UniProtKB-UniRule"/>
</dbReference>
<evidence type="ECO:0000256" key="6">
    <source>
        <dbReference type="ARBA" id="ARBA00023141"/>
    </source>
</evidence>
<comment type="function">
    <text evidence="7">Catalyzes the specific phosphorylation of the 3-hydroxyl group of shikimic acid using ATP as a cosubstrate.</text>
</comment>
<dbReference type="Proteomes" id="UP000321491">
    <property type="component" value="Unassembled WGS sequence"/>
</dbReference>
<organism evidence="8 9">
    <name type="scientific">Cerasibacillus quisquiliarum</name>
    <dbReference type="NCBI Taxonomy" id="227865"/>
    <lineage>
        <taxon>Bacteria</taxon>
        <taxon>Bacillati</taxon>
        <taxon>Bacillota</taxon>
        <taxon>Bacilli</taxon>
        <taxon>Bacillales</taxon>
        <taxon>Bacillaceae</taxon>
        <taxon>Cerasibacillus</taxon>
    </lineage>
</organism>
<evidence type="ECO:0000313" key="9">
    <source>
        <dbReference type="Proteomes" id="UP000321491"/>
    </source>
</evidence>
<feature type="binding site" evidence="7">
    <location>
        <position position="114"/>
    </location>
    <ligand>
        <name>ATP</name>
        <dbReference type="ChEBI" id="CHEBI:30616"/>
    </ligand>
</feature>
<comment type="subcellular location">
    <subcellularLocation>
        <location evidence="7">Cytoplasm</location>
    </subcellularLocation>
</comment>
<evidence type="ECO:0000256" key="2">
    <source>
        <dbReference type="ARBA" id="ARBA00022679"/>
    </source>
</evidence>
<dbReference type="GO" id="GO:0009423">
    <property type="term" value="P:chorismate biosynthetic process"/>
    <property type="evidence" value="ECO:0007669"/>
    <property type="project" value="UniProtKB-UniRule"/>
</dbReference>
<keyword evidence="5 7" id="KW-0067">ATP-binding</keyword>
<dbReference type="HAMAP" id="MF_00109">
    <property type="entry name" value="Shikimate_kinase"/>
    <property type="match status" value="1"/>
</dbReference>
<feature type="binding site" evidence="7">
    <location>
        <position position="33"/>
    </location>
    <ligand>
        <name>substrate</name>
    </ligand>
</feature>
<comment type="caution">
    <text evidence="8">The sequence shown here is derived from an EMBL/GenBank/DDBJ whole genome shotgun (WGS) entry which is preliminary data.</text>
</comment>
<dbReference type="Gene3D" id="3.40.50.300">
    <property type="entry name" value="P-loop containing nucleotide triphosphate hydrolases"/>
    <property type="match status" value="1"/>
</dbReference>
<keyword evidence="3 7" id="KW-0547">Nucleotide-binding</keyword>
<dbReference type="EMBL" id="BJXW01000012">
    <property type="protein sequence ID" value="GEN31113.1"/>
    <property type="molecule type" value="Genomic_DNA"/>
</dbReference>
<protein>
    <recommendedName>
        <fullName evidence="7">Shikimate kinase</fullName>
        <shortName evidence="7">SK</shortName>
        <ecNumber evidence="7">2.7.1.71</ecNumber>
    </recommendedName>
</protein>
<dbReference type="GO" id="GO:0004765">
    <property type="term" value="F:shikimate kinase activity"/>
    <property type="evidence" value="ECO:0007669"/>
    <property type="project" value="UniProtKB-UniRule"/>
</dbReference>
<comment type="caution">
    <text evidence="7">Lacks conserved residue(s) required for the propagation of feature annotation.</text>
</comment>
<keyword evidence="2 7" id="KW-0808">Transferase</keyword>
<evidence type="ECO:0000256" key="5">
    <source>
        <dbReference type="ARBA" id="ARBA00022840"/>
    </source>
</evidence>
<feature type="binding site" evidence="7">
    <location>
        <position position="57"/>
    </location>
    <ligand>
        <name>substrate</name>
    </ligand>
</feature>
<dbReference type="PRINTS" id="PR01100">
    <property type="entry name" value="SHIKIMTKNASE"/>
</dbReference>
<name>A0A511V070_9BACI</name>
<dbReference type="OrthoDB" id="9800332at2"/>
<comment type="similarity">
    <text evidence="7">Belongs to the shikimate kinase family.</text>
</comment>
<evidence type="ECO:0000256" key="3">
    <source>
        <dbReference type="ARBA" id="ARBA00022741"/>
    </source>
</evidence>
<dbReference type="RefSeq" id="WP_146937010.1">
    <property type="nucleotide sequence ID" value="NZ_BJXW01000012.1"/>
</dbReference>
<evidence type="ECO:0000256" key="1">
    <source>
        <dbReference type="ARBA" id="ARBA00022605"/>
    </source>
</evidence>
<dbReference type="CDD" id="cd00464">
    <property type="entry name" value="SK"/>
    <property type="match status" value="1"/>
</dbReference>
<keyword evidence="7" id="KW-0460">Magnesium</keyword>
<keyword evidence="7" id="KW-0479">Metal-binding</keyword>
<dbReference type="InterPro" id="IPR031322">
    <property type="entry name" value="Shikimate/glucono_kinase"/>
</dbReference>
<evidence type="ECO:0000256" key="7">
    <source>
        <dbReference type="HAMAP-Rule" id="MF_00109"/>
    </source>
</evidence>
<comment type="cofactor">
    <cofactor evidence="7">
        <name>Mg(2+)</name>
        <dbReference type="ChEBI" id="CHEBI:18420"/>
    </cofactor>
    <text evidence="7">Binds 1 Mg(2+) ion per subunit.</text>
</comment>
<dbReference type="GO" id="GO:0009073">
    <property type="term" value="P:aromatic amino acid family biosynthetic process"/>
    <property type="evidence" value="ECO:0007669"/>
    <property type="project" value="UniProtKB-KW"/>
</dbReference>
<keyword evidence="1 7" id="KW-0028">Amino-acid biosynthesis</keyword>
<dbReference type="InterPro" id="IPR000623">
    <property type="entry name" value="Shikimate_kinase/TSH1"/>
</dbReference>
<dbReference type="UniPathway" id="UPA00053">
    <property type="reaction ID" value="UER00088"/>
</dbReference>
<dbReference type="PANTHER" id="PTHR21087">
    <property type="entry name" value="SHIKIMATE KINASE"/>
    <property type="match status" value="1"/>
</dbReference>
<keyword evidence="6 7" id="KW-0057">Aromatic amino acid biosynthesis</keyword>
<feature type="binding site" evidence="7">
    <location>
        <position position="15"/>
    </location>
    <ligand>
        <name>Mg(2+)</name>
        <dbReference type="ChEBI" id="CHEBI:18420"/>
    </ligand>
</feature>
<feature type="binding site" evidence="7">
    <location>
        <position position="76"/>
    </location>
    <ligand>
        <name>substrate</name>
    </ligand>
</feature>
<gene>
    <name evidence="7 8" type="primary">aroK</name>
    <name evidence="8" type="ORF">CQU01_13510</name>
</gene>
<comment type="pathway">
    <text evidence="7">Metabolic intermediate biosynthesis; chorismate biosynthesis; chorismate from D-erythrose 4-phosphate and phosphoenolpyruvate: step 5/7.</text>
</comment>
<dbReference type="InterPro" id="IPR027417">
    <property type="entry name" value="P-loop_NTPase"/>
</dbReference>
<feature type="binding site" evidence="7">
    <location>
        <begin position="11"/>
        <end position="16"/>
    </location>
    <ligand>
        <name>ATP</name>
        <dbReference type="ChEBI" id="CHEBI:30616"/>
    </ligand>
</feature>
<dbReference type="GO" id="GO:0008652">
    <property type="term" value="P:amino acid biosynthetic process"/>
    <property type="evidence" value="ECO:0007669"/>
    <property type="project" value="UniProtKB-KW"/>
</dbReference>
<dbReference type="GO" id="GO:0000287">
    <property type="term" value="F:magnesium ion binding"/>
    <property type="evidence" value="ECO:0007669"/>
    <property type="project" value="UniProtKB-UniRule"/>
</dbReference>
<comment type="catalytic activity">
    <reaction evidence="7">
        <text>shikimate + ATP = 3-phosphoshikimate + ADP + H(+)</text>
        <dbReference type="Rhea" id="RHEA:13121"/>
        <dbReference type="ChEBI" id="CHEBI:15378"/>
        <dbReference type="ChEBI" id="CHEBI:30616"/>
        <dbReference type="ChEBI" id="CHEBI:36208"/>
        <dbReference type="ChEBI" id="CHEBI:145989"/>
        <dbReference type="ChEBI" id="CHEBI:456216"/>
        <dbReference type="EC" id="2.7.1.71"/>
    </reaction>
</comment>
<keyword evidence="7" id="KW-0963">Cytoplasm</keyword>
<feature type="binding site" evidence="7">
    <location>
        <position position="131"/>
    </location>
    <ligand>
        <name>substrate</name>
    </ligand>
</feature>
<dbReference type="PANTHER" id="PTHR21087:SF16">
    <property type="entry name" value="SHIKIMATE KINASE 1, CHLOROPLASTIC"/>
    <property type="match status" value="1"/>
</dbReference>
<reference evidence="8 9" key="1">
    <citation type="submission" date="2019-07" db="EMBL/GenBank/DDBJ databases">
        <title>Whole genome shotgun sequence of Cerasibacillus quisquiliarum NBRC 102429.</title>
        <authorList>
            <person name="Hosoyama A."/>
            <person name="Uohara A."/>
            <person name="Ohji S."/>
            <person name="Ichikawa N."/>
        </authorList>
    </citation>
    <scope>NUCLEOTIDE SEQUENCE [LARGE SCALE GENOMIC DNA]</scope>
    <source>
        <strain evidence="8 9">NBRC 102429</strain>
    </source>
</reference>
<dbReference type="SUPFAM" id="SSF52540">
    <property type="entry name" value="P-loop containing nucleoside triphosphate hydrolases"/>
    <property type="match status" value="1"/>
</dbReference>
<keyword evidence="4 7" id="KW-0418">Kinase</keyword>
<evidence type="ECO:0000256" key="4">
    <source>
        <dbReference type="ARBA" id="ARBA00022777"/>
    </source>
</evidence>
<dbReference type="GO" id="GO:0005829">
    <property type="term" value="C:cytosol"/>
    <property type="evidence" value="ECO:0007669"/>
    <property type="project" value="TreeGrafter"/>
</dbReference>
<evidence type="ECO:0000313" key="8">
    <source>
        <dbReference type="EMBL" id="GEN31113.1"/>
    </source>
</evidence>
<sequence>MTIVYLVGFMGSGKSTIAKRLSQLWNETYADTDQEIERMYEKKIPDIFIEQGESAFRDYESKVLKNLNEPIIATGGGIVERKENIEWMKQNGTIIYLYASFHEISKRLKDDMNRPLWGHSLEKRKILYKKRQAMYEACADITVDTDEKDVETVIQDIMECLNKSCMYLASYREVIIKSKER</sequence>
<dbReference type="AlphaFoldDB" id="A0A511V070"/>
<dbReference type="EC" id="2.7.1.71" evidence="7"/>